<name>A0A225W1U8_9STRA</name>
<organism evidence="2 3">
    <name type="scientific">Phytophthora megakarya</name>
    <dbReference type="NCBI Taxonomy" id="4795"/>
    <lineage>
        <taxon>Eukaryota</taxon>
        <taxon>Sar</taxon>
        <taxon>Stramenopiles</taxon>
        <taxon>Oomycota</taxon>
        <taxon>Peronosporomycetes</taxon>
        <taxon>Peronosporales</taxon>
        <taxon>Peronosporaceae</taxon>
        <taxon>Phytophthora</taxon>
    </lineage>
</organism>
<dbReference type="EMBL" id="NBNE01002144">
    <property type="protein sequence ID" value="OWZ11364.1"/>
    <property type="molecule type" value="Genomic_DNA"/>
</dbReference>
<dbReference type="Pfam" id="PF25597">
    <property type="entry name" value="SH3_retrovirus"/>
    <property type="match status" value="1"/>
</dbReference>
<evidence type="ECO:0000313" key="2">
    <source>
        <dbReference type="EMBL" id="OWZ11364.1"/>
    </source>
</evidence>
<evidence type="ECO:0000313" key="3">
    <source>
        <dbReference type="Proteomes" id="UP000198211"/>
    </source>
</evidence>
<comment type="caution">
    <text evidence="2">The sequence shown here is derived from an EMBL/GenBank/DDBJ whole genome shotgun (WGS) entry which is preliminary data.</text>
</comment>
<dbReference type="OrthoDB" id="128060at2759"/>
<dbReference type="AlphaFoldDB" id="A0A225W1U8"/>
<dbReference type="InterPro" id="IPR057670">
    <property type="entry name" value="SH3_retrovirus"/>
</dbReference>
<protein>
    <submittedName>
        <fullName evidence="2">Retroelement pol Polyprotein</fullName>
    </submittedName>
</protein>
<dbReference type="PANTHER" id="PTHR42648:SF28">
    <property type="entry name" value="TRANSPOSON-ENCODED PROTEIN WITH RIBONUCLEASE H-LIKE AND RETROVIRUS ZINC FINGER-LIKE DOMAINS"/>
    <property type="match status" value="1"/>
</dbReference>
<feature type="domain" description="Retroviral polymerase SH3-like" evidence="1">
    <location>
        <begin position="61"/>
        <end position="118"/>
    </location>
</feature>
<reference evidence="3" key="1">
    <citation type="submission" date="2017-03" db="EMBL/GenBank/DDBJ databases">
        <title>Phytopthora megakarya and P. palmivora, two closely related causual agents of cacao black pod achieved similar genome size and gene model numbers by different mechanisms.</title>
        <authorList>
            <person name="Ali S."/>
            <person name="Shao J."/>
            <person name="Larry D.J."/>
            <person name="Kronmiller B."/>
            <person name="Shen D."/>
            <person name="Strem M.D."/>
            <person name="Melnick R.L."/>
            <person name="Guiltinan M.J."/>
            <person name="Tyler B.M."/>
            <person name="Meinhardt L.W."/>
            <person name="Bailey B.A."/>
        </authorList>
    </citation>
    <scope>NUCLEOTIDE SEQUENCE [LARGE SCALE GENOMIC DNA]</scope>
    <source>
        <strain evidence="3">zdho120</strain>
    </source>
</reference>
<dbReference type="STRING" id="4795.A0A225W1U8"/>
<evidence type="ECO:0000259" key="1">
    <source>
        <dbReference type="Pfam" id="PF25597"/>
    </source>
</evidence>
<accession>A0A225W1U8</accession>
<keyword evidence="3" id="KW-1185">Reference proteome</keyword>
<proteinExistence type="predicted"/>
<gene>
    <name evidence="2" type="ORF">PHMEG_00015625</name>
</gene>
<dbReference type="PANTHER" id="PTHR42648">
    <property type="entry name" value="TRANSPOSASE, PUTATIVE-RELATED"/>
    <property type="match status" value="1"/>
</dbReference>
<dbReference type="InterPro" id="IPR039537">
    <property type="entry name" value="Retrotran_Ty1/copia-like"/>
</dbReference>
<sequence length="138" mass="15302">MVRCMLFRSGLPLYYWGYAADYAAYVLNRMPTRANVGRQSPIEVLTGKPGTIADIVAFGSPCMVYASPKKALDRRGTPGIIVGKNEETKGYKVIVVKHQTLITTRHVSNIETLSTEANEQLKNVLEREAENELEALAD</sequence>
<dbReference type="Proteomes" id="UP000198211">
    <property type="component" value="Unassembled WGS sequence"/>
</dbReference>